<accession>A0AAE4FRC2</accession>
<feature type="domain" description="Winged helix-turn helix" evidence="2">
    <location>
        <begin position="98"/>
        <end position="155"/>
    </location>
</feature>
<name>A0AAE4FRC2_9CYAN</name>
<dbReference type="Pfam" id="PF13592">
    <property type="entry name" value="HTH_33"/>
    <property type="match status" value="1"/>
</dbReference>
<dbReference type="InterPro" id="IPR009057">
    <property type="entry name" value="Homeodomain-like_sf"/>
</dbReference>
<dbReference type="InterPro" id="IPR036397">
    <property type="entry name" value="RNaseH_sf"/>
</dbReference>
<organism evidence="3 4">
    <name type="scientific">Pseudocalidococcus azoricus BACA0444</name>
    <dbReference type="NCBI Taxonomy" id="2918990"/>
    <lineage>
        <taxon>Bacteria</taxon>
        <taxon>Bacillati</taxon>
        <taxon>Cyanobacteriota</taxon>
        <taxon>Cyanophyceae</taxon>
        <taxon>Acaryochloridales</taxon>
        <taxon>Thermosynechococcaceae</taxon>
        <taxon>Pseudocalidococcus</taxon>
        <taxon>Pseudocalidococcus azoricus</taxon>
    </lineage>
</organism>
<dbReference type="Proteomes" id="UP001268256">
    <property type="component" value="Unassembled WGS sequence"/>
</dbReference>
<gene>
    <name evidence="3" type="ORF">RIF25_03400</name>
</gene>
<proteinExistence type="predicted"/>
<dbReference type="EMBL" id="JAVMIP010000002">
    <property type="protein sequence ID" value="MDS3859847.1"/>
    <property type="molecule type" value="Genomic_DNA"/>
</dbReference>
<keyword evidence="4" id="KW-1185">Reference proteome</keyword>
<evidence type="ECO:0000313" key="4">
    <source>
        <dbReference type="Proteomes" id="UP001268256"/>
    </source>
</evidence>
<dbReference type="InterPro" id="IPR025959">
    <property type="entry name" value="Winged_HTH_dom"/>
</dbReference>
<dbReference type="InterPro" id="IPR038717">
    <property type="entry name" value="Tc1-like_DDE_dom"/>
</dbReference>
<comment type="caution">
    <text evidence="3">The sequence shown here is derived from an EMBL/GenBank/DDBJ whole genome shotgun (WGS) entry which is preliminary data.</text>
</comment>
<sequence>MDGLIDELNQFIDTCLDSRETKHALAVKMTLEGFTHQQIMNILQVSSGFCYAQLSVYTKWKQAFLLSGVNALKLGYKGKTLYLSDLEKQQVIQWLKQQNYWNLEELEAYILDTFNIVYSAKSSYYNLLHEAGLSWQKAQVTHPLKDPEKVALKKEICQYLEANRVSIEPGKTVVYCVDQCHLVSGDICGYAWGKTNEIIKVPIKNIKDRQTYYGAINYVTGRLIVKPYSSGNSQNTIQFIKAIKAINPNQKIMVIWDGESYHNRDDSRKNLHQVNGDKPEQEWLIYCIKLAPYAPEQNPIEAVWLQVKNFLRKVCHLLKIFKIIKWPFELFLSHFVLHSSHLSMYSTFS</sequence>
<protein>
    <submittedName>
        <fullName evidence="3">IS630 family transposase</fullName>
    </submittedName>
</protein>
<dbReference type="Gene3D" id="3.30.420.10">
    <property type="entry name" value="Ribonuclease H-like superfamily/Ribonuclease H"/>
    <property type="match status" value="1"/>
</dbReference>
<dbReference type="NCBIfam" id="NF033545">
    <property type="entry name" value="transpos_IS630"/>
    <property type="match status" value="1"/>
</dbReference>
<feature type="domain" description="Tc1-like transposase DDE" evidence="1">
    <location>
        <begin position="174"/>
        <end position="313"/>
    </location>
</feature>
<reference evidence="4" key="1">
    <citation type="submission" date="2023-07" db="EMBL/GenBank/DDBJ databases">
        <authorList>
            <person name="Luz R."/>
            <person name="Cordeiro R."/>
            <person name="Fonseca A."/>
            <person name="Goncalves V."/>
        </authorList>
    </citation>
    <scope>NUCLEOTIDE SEQUENCE [LARGE SCALE GENOMIC DNA]</scope>
    <source>
        <strain evidence="4">BACA0444</strain>
    </source>
</reference>
<dbReference type="SUPFAM" id="SSF46689">
    <property type="entry name" value="Homeodomain-like"/>
    <property type="match status" value="1"/>
</dbReference>
<evidence type="ECO:0000259" key="1">
    <source>
        <dbReference type="Pfam" id="PF13358"/>
    </source>
</evidence>
<evidence type="ECO:0000259" key="2">
    <source>
        <dbReference type="Pfam" id="PF13592"/>
    </source>
</evidence>
<dbReference type="Pfam" id="PF13358">
    <property type="entry name" value="DDE_3"/>
    <property type="match status" value="1"/>
</dbReference>
<evidence type="ECO:0000313" key="3">
    <source>
        <dbReference type="EMBL" id="MDS3859847.1"/>
    </source>
</evidence>
<dbReference type="InterPro" id="IPR047655">
    <property type="entry name" value="Transpos_IS630-like"/>
</dbReference>
<dbReference type="AlphaFoldDB" id="A0AAE4FRC2"/>
<dbReference type="GO" id="GO:0003676">
    <property type="term" value="F:nucleic acid binding"/>
    <property type="evidence" value="ECO:0007669"/>
    <property type="project" value="InterPro"/>
</dbReference>